<evidence type="ECO:0000256" key="5">
    <source>
        <dbReference type="ARBA" id="ARBA00022764"/>
    </source>
</evidence>
<dbReference type="OrthoDB" id="9802127at2"/>
<dbReference type="RefSeq" id="WP_115479649.1">
    <property type="nucleotide sequence ID" value="NZ_QRBF01000009.1"/>
</dbReference>
<dbReference type="GO" id="GO:0042597">
    <property type="term" value="C:periplasmic space"/>
    <property type="evidence" value="ECO:0007669"/>
    <property type="project" value="UniProtKB-SubCell"/>
</dbReference>
<sequence length="333" mass="36308">MTWSLAIPVVLLAFAVGNVIAADTRLLNVSFDPTRELFQEEDAAFQAQWARQTGDVVTITASNGGSGKQARAVLDGLQADVVTLALAYDIDVLADKGLLAKNWQSRLPDNSSPYTSTVVFLVRKGNPKKIHDWPDLVRPDVQVITPNPKTSGGARWNFLAAWGWAERQPGGNADKARAYVTALYKNVPVLDTGSRGATHTFVQRGLGDVLIAWESEALLTQQEFGKDSYEIVVPSATIVAEPPVAVVDAVVAKRGTQKTAEAFLQFLYSPEGQAIAAKHFFRPRLASVAASYVHQFPAVKAFTIADQFGDWRKVQATYFADGGIFDQITEEER</sequence>
<comment type="subcellular location">
    <subcellularLocation>
        <location evidence="1">Periplasm</location>
    </subcellularLocation>
</comment>
<evidence type="ECO:0000256" key="1">
    <source>
        <dbReference type="ARBA" id="ARBA00004418"/>
    </source>
</evidence>
<dbReference type="Pfam" id="PF13531">
    <property type="entry name" value="SBP_bac_11"/>
    <property type="match status" value="1"/>
</dbReference>
<dbReference type="InterPro" id="IPR005669">
    <property type="entry name" value="Thiosulph/SO4-bd"/>
</dbReference>
<reference evidence="7 8" key="1">
    <citation type="submission" date="2018-07" db="EMBL/GenBank/DDBJ databases">
        <title>Dyella monticola sp. nov. and Dyella psychrodurans sp. nov. isolated from monsoon evergreen broad-leaved forest soil of Dinghu Mountain, China.</title>
        <authorList>
            <person name="Gao Z."/>
            <person name="Qiu L."/>
        </authorList>
    </citation>
    <scope>NUCLEOTIDE SEQUENCE [LARGE SCALE GENOMIC DNA]</scope>
    <source>
        <strain evidence="7 8">4MSK11</strain>
    </source>
</reference>
<name>A0A370WX92_9GAMM</name>
<feature type="chain" id="PRO_5016944249" evidence="6">
    <location>
        <begin position="22"/>
        <end position="333"/>
    </location>
</feature>
<proteinExistence type="inferred from homology"/>
<dbReference type="NCBIfam" id="NF008022">
    <property type="entry name" value="PRK10752.1"/>
    <property type="match status" value="1"/>
</dbReference>
<organism evidence="7 8">
    <name type="scientific">Dyella psychrodurans</name>
    <dbReference type="NCBI Taxonomy" id="1927960"/>
    <lineage>
        <taxon>Bacteria</taxon>
        <taxon>Pseudomonadati</taxon>
        <taxon>Pseudomonadota</taxon>
        <taxon>Gammaproteobacteria</taxon>
        <taxon>Lysobacterales</taxon>
        <taxon>Rhodanobacteraceae</taxon>
        <taxon>Dyella</taxon>
    </lineage>
</organism>
<dbReference type="NCBIfam" id="NF008106">
    <property type="entry name" value="PRK10852.1"/>
    <property type="match status" value="1"/>
</dbReference>
<accession>A0A370WX92</accession>
<keyword evidence="8" id="KW-1185">Reference proteome</keyword>
<dbReference type="NCBIfam" id="TIGR00971">
    <property type="entry name" value="3a0106s03"/>
    <property type="match status" value="1"/>
</dbReference>
<keyword evidence="5" id="KW-0574">Periplasm</keyword>
<keyword evidence="3" id="KW-0813">Transport</keyword>
<evidence type="ECO:0000256" key="3">
    <source>
        <dbReference type="ARBA" id="ARBA00022448"/>
    </source>
</evidence>
<dbReference type="EMBL" id="QRBF01000009">
    <property type="protein sequence ID" value="RDS80647.1"/>
    <property type="molecule type" value="Genomic_DNA"/>
</dbReference>
<dbReference type="Proteomes" id="UP000255334">
    <property type="component" value="Unassembled WGS sequence"/>
</dbReference>
<protein>
    <submittedName>
        <fullName evidence="7">Sulfate ABC transporter substrate-binding protein</fullName>
    </submittedName>
</protein>
<evidence type="ECO:0000313" key="7">
    <source>
        <dbReference type="EMBL" id="RDS80647.1"/>
    </source>
</evidence>
<dbReference type="SUPFAM" id="SSF53850">
    <property type="entry name" value="Periplasmic binding protein-like II"/>
    <property type="match status" value="1"/>
</dbReference>
<evidence type="ECO:0000256" key="2">
    <source>
        <dbReference type="ARBA" id="ARBA00006099"/>
    </source>
</evidence>
<feature type="signal peptide" evidence="6">
    <location>
        <begin position="1"/>
        <end position="21"/>
    </location>
</feature>
<dbReference type="PROSITE" id="PS00757">
    <property type="entry name" value="PROK_SULFATE_BIND_2"/>
    <property type="match status" value="1"/>
</dbReference>
<dbReference type="GO" id="GO:1902358">
    <property type="term" value="P:sulfate transmembrane transport"/>
    <property type="evidence" value="ECO:0007669"/>
    <property type="project" value="InterPro"/>
</dbReference>
<dbReference type="PANTHER" id="PTHR30368:SF2">
    <property type="entry name" value="SULFATE-BINDING PROTEIN"/>
    <property type="match status" value="1"/>
</dbReference>
<comment type="caution">
    <text evidence="7">The sequence shown here is derived from an EMBL/GenBank/DDBJ whole genome shotgun (WGS) entry which is preliminary data.</text>
</comment>
<dbReference type="AlphaFoldDB" id="A0A370WX92"/>
<evidence type="ECO:0000256" key="4">
    <source>
        <dbReference type="ARBA" id="ARBA00022729"/>
    </source>
</evidence>
<dbReference type="GO" id="GO:0140104">
    <property type="term" value="F:molecular carrier activity"/>
    <property type="evidence" value="ECO:0007669"/>
    <property type="project" value="InterPro"/>
</dbReference>
<keyword evidence="4 6" id="KW-0732">Signal</keyword>
<dbReference type="GO" id="GO:1901681">
    <property type="term" value="F:sulfur compound binding"/>
    <property type="evidence" value="ECO:0007669"/>
    <property type="project" value="InterPro"/>
</dbReference>
<dbReference type="CDD" id="cd01005">
    <property type="entry name" value="PBP2_CysP"/>
    <property type="match status" value="1"/>
</dbReference>
<dbReference type="Gene3D" id="3.40.190.10">
    <property type="entry name" value="Periplasmic binding protein-like II"/>
    <property type="match status" value="2"/>
</dbReference>
<evidence type="ECO:0000313" key="8">
    <source>
        <dbReference type="Proteomes" id="UP000255334"/>
    </source>
</evidence>
<evidence type="ECO:0000256" key="6">
    <source>
        <dbReference type="SAM" id="SignalP"/>
    </source>
</evidence>
<dbReference type="InterPro" id="IPR034408">
    <property type="entry name" value="Sulphate/thiosulphate_BS"/>
</dbReference>
<dbReference type="PANTHER" id="PTHR30368">
    <property type="entry name" value="SULFATE-BINDING PROTEIN"/>
    <property type="match status" value="1"/>
</dbReference>
<comment type="similarity">
    <text evidence="2">Belongs to the prokaryotic sulfate-binding protein family.</text>
</comment>
<gene>
    <name evidence="7" type="ORF">DWU99_18890</name>
</gene>